<keyword evidence="8" id="KW-1185">Reference proteome</keyword>
<proteinExistence type="predicted"/>
<gene>
    <name evidence="7" type="ORF">P2G67_01105</name>
</gene>
<protein>
    <submittedName>
        <fullName evidence="7">CvpA family protein</fullName>
    </submittedName>
</protein>
<reference evidence="7 8" key="1">
    <citation type="submission" date="2023-03" db="EMBL/GenBank/DDBJ databases">
        <title>Fodinicurvata sp. CAU 1616 isolated from sea sendiment.</title>
        <authorList>
            <person name="Kim W."/>
        </authorList>
    </citation>
    <scope>NUCLEOTIDE SEQUENCE [LARGE SCALE GENOMIC DNA]</scope>
    <source>
        <strain evidence="7 8">CAU 1616</strain>
    </source>
</reference>
<comment type="caution">
    <text evidence="7">The sequence shown here is derived from an EMBL/GenBank/DDBJ whole genome shotgun (WGS) entry which is preliminary data.</text>
</comment>
<evidence type="ECO:0000256" key="5">
    <source>
        <dbReference type="SAM" id="MobiDB-lite"/>
    </source>
</evidence>
<dbReference type="Pfam" id="PF02674">
    <property type="entry name" value="Colicin_V"/>
    <property type="match status" value="1"/>
</dbReference>
<dbReference type="PANTHER" id="PTHR36926">
    <property type="entry name" value="COLICIN V PRODUCTION PROTEIN"/>
    <property type="match status" value="1"/>
</dbReference>
<accession>A0ABT5YJX6</accession>
<dbReference type="EMBL" id="JARHUD010000001">
    <property type="protein sequence ID" value="MDF2094569.1"/>
    <property type="molecule type" value="Genomic_DNA"/>
</dbReference>
<evidence type="ECO:0000256" key="4">
    <source>
        <dbReference type="ARBA" id="ARBA00023136"/>
    </source>
</evidence>
<name>A0ABT5YJX6_9PROT</name>
<evidence type="ECO:0000256" key="2">
    <source>
        <dbReference type="ARBA" id="ARBA00022692"/>
    </source>
</evidence>
<feature type="transmembrane region" description="Helical" evidence="6">
    <location>
        <begin position="65"/>
        <end position="86"/>
    </location>
</feature>
<dbReference type="Proteomes" id="UP001215503">
    <property type="component" value="Unassembled WGS sequence"/>
</dbReference>
<feature type="transmembrane region" description="Helical" evidence="6">
    <location>
        <begin position="36"/>
        <end position="53"/>
    </location>
</feature>
<sequence length="224" mass="24423">MDWLPINVTDLIILVVLLLSALLAFSRGFVNEVLGIGAWIGAVFATLWFFAPVQEIARDMIAIELLADIGAGVAIFLVALILLSIISRMIGRRVQDSSLGFLDRTLGVVFGLLRGVVIVCLIWLGVSWLMPADEHPAWLQEARALPLVETGADYIRTLVPAELRIEDALEQPNGDGEVIDFRLPPLQPTPQAAGNGEATEGAAGYDDLPRREMDRLLDSIREGN</sequence>
<dbReference type="InterPro" id="IPR052719">
    <property type="entry name" value="CvpA-like"/>
</dbReference>
<comment type="subcellular location">
    <subcellularLocation>
        <location evidence="1">Membrane</location>
        <topology evidence="1">Multi-pass membrane protein</topology>
    </subcellularLocation>
</comment>
<feature type="region of interest" description="Disordered" evidence="5">
    <location>
        <begin position="183"/>
        <end position="211"/>
    </location>
</feature>
<evidence type="ECO:0000313" key="7">
    <source>
        <dbReference type="EMBL" id="MDF2094569.1"/>
    </source>
</evidence>
<keyword evidence="4 6" id="KW-0472">Membrane</keyword>
<organism evidence="7 8">
    <name type="scientific">Aquibaculum arenosum</name>
    <dbReference type="NCBI Taxonomy" id="3032591"/>
    <lineage>
        <taxon>Bacteria</taxon>
        <taxon>Pseudomonadati</taxon>
        <taxon>Pseudomonadota</taxon>
        <taxon>Alphaproteobacteria</taxon>
        <taxon>Rhodospirillales</taxon>
        <taxon>Rhodovibrionaceae</taxon>
        <taxon>Aquibaculum</taxon>
    </lineage>
</organism>
<dbReference type="PANTHER" id="PTHR36926:SF1">
    <property type="entry name" value="COLICIN V PRODUCTION PROTEIN"/>
    <property type="match status" value="1"/>
</dbReference>
<feature type="transmembrane region" description="Helical" evidence="6">
    <location>
        <begin position="106"/>
        <end position="130"/>
    </location>
</feature>
<evidence type="ECO:0000313" key="8">
    <source>
        <dbReference type="Proteomes" id="UP001215503"/>
    </source>
</evidence>
<evidence type="ECO:0000256" key="3">
    <source>
        <dbReference type="ARBA" id="ARBA00022989"/>
    </source>
</evidence>
<keyword evidence="2 6" id="KW-0812">Transmembrane</keyword>
<dbReference type="InterPro" id="IPR003825">
    <property type="entry name" value="Colicin-V_CvpA"/>
</dbReference>
<keyword evidence="3 6" id="KW-1133">Transmembrane helix</keyword>
<dbReference type="RefSeq" id="WP_275819172.1">
    <property type="nucleotide sequence ID" value="NZ_JARHUD010000001.1"/>
</dbReference>
<evidence type="ECO:0000256" key="6">
    <source>
        <dbReference type="SAM" id="Phobius"/>
    </source>
</evidence>
<evidence type="ECO:0000256" key="1">
    <source>
        <dbReference type="ARBA" id="ARBA00004141"/>
    </source>
</evidence>
<feature type="compositionally biased region" description="Low complexity" evidence="5">
    <location>
        <begin position="192"/>
        <end position="204"/>
    </location>
</feature>